<keyword evidence="2 7" id="KW-0812">Transmembrane</keyword>
<keyword evidence="9" id="KW-1185">Reference proteome</keyword>
<dbReference type="GO" id="GO:0022857">
    <property type="term" value="F:transmembrane transporter activity"/>
    <property type="evidence" value="ECO:0007669"/>
    <property type="project" value="TreeGrafter"/>
</dbReference>
<dbReference type="PROSITE" id="PS50156">
    <property type="entry name" value="SSD"/>
    <property type="match status" value="1"/>
</dbReference>
<keyword evidence="5" id="KW-0325">Glycoprotein</keyword>
<evidence type="ECO:0000256" key="3">
    <source>
        <dbReference type="ARBA" id="ARBA00022989"/>
    </source>
</evidence>
<dbReference type="PANTHER" id="PTHR45951">
    <property type="entry name" value="PROTEIN DISPATCHED-RELATED"/>
    <property type="match status" value="1"/>
</dbReference>
<feature type="transmembrane region" description="Helical" evidence="7">
    <location>
        <begin position="1260"/>
        <end position="1281"/>
    </location>
</feature>
<feature type="domain" description="SSD" evidence="8">
    <location>
        <begin position="846"/>
        <end position="969"/>
    </location>
</feature>
<dbReference type="Gene3D" id="1.20.1640.10">
    <property type="entry name" value="Multidrug efflux transporter AcrB transmembrane domain"/>
    <property type="match status" value="2"/>
</dbReference>
<reference evidence="10" key="1">
    <citation type="submission" date="2022-11" db="UniProtKB">
        <authorList>
            <consortium name="WormBaseParasite"/>
        </authorList>
    </citation>
    <scope>IDENTIFICATION</scope>
</reference>
<name>A0A915DXN3_9BILA</name>
<accession>A0A915DXN3</accession>
<keyword evidence="3 7" id="KW-1133">Transmembrane helix</keyword>
<evidence type="ECO:0000313" key="10">
    <source>
        <dbReference type="WBParaSite" id="jg23828"/>
    </source>
</evidence>
<feature type="transmembrane region" description="Helical" evidence="7">
    <location>
        <begin position="1047"/>
        <end position="1068"/>
    </location>
</feature>
<evidence type="ECO:0000256" key="5">
    <source>
        <dbReference type="ARBA" id="ARBA00023180"/>
    </source>
</evidence>
<dbReference type="SUPFAM" id="SSF82866">
    <property type="entry name" value="Multidrug efflux transporter AcrB transmembrane domain"/>
    <property type="match status" value="2"/>
</dbReference>
<feature type="transmembrane region" description="Helical" evidence="7">
    <location>
        <begin position="947"/>
        <end position="969"/>
    </location>
</feature>
<evidence type="ECO:0000259" key="8">
    <source>
        <dbReference type="PROSITE" id="PS50156"/>
    </source>
</evidence>
<dbReference type="GO" id="GO:0016020">
    <property type="term" value="C:membrane"/>
    <property type="evidence" value="ECO:0007669"/>
    <property type="project" value="UniProtKB-SubCell"/>
</dbReference>
<protein>
    <submittedName>
        <fullName evidence="10">SSD domain-containing protein</fullName>
    </submittedName>
</protein>
<feature type="transmembrane region" description="Helical" evidence="7">
    <location>
        <begin position="848"/>
        <end position="867"/>
    </location>
</feature>
<proteinExistence type="inferred from homology"/>
<comment type="similarity">
    <text evidence="6">Belongs to the dispatched family.</text>
</comment>
<sequence length="1349" mass="152556">MTYNLRKRTAALDCRVYEASVKKMRPSNASSESKVKIFEYLDVATRMSIEGVCRRWMQISSALSWSTTSKLVVRNMLNTFVREPYLKSMQYKKHCRAYMKEIGNRKLSSLMIRCGKYVTDVDFSKLEDYIDFANCWHIVLKRIPCNQLHHLNISGIGILPHELNGLATRFSTLKSAIFKECFSRDLGISTSIDHFLSLCSVLETLDLYENDITGSTFTELPASLKSLSLNYCRGITNFNLAQIPVRCPQIESLTVCDTDEDRNISAETLNALFQLKNLRKLVIKGDFDVQLNQPFNLPNLNHLEITFDEFLSDIFLQSVGQCCQLKTLFLFDTAPNQDDHYSSSELLQLANLKQLEALSLVGSWSLSDETIKAIAKCNPCLKMLNVSFSLLTDESMMFVIDNCRCLQSLVVANCERVTMKTADKIMSHLDRIHGENLPEKSDQLFQICCCNTGITELKLKDMSSPWLNVKHCNAIDISLLLSLPEIMSKRSPAPASLFLSGSAAKYSQILFTHPTLVLLLTVVVFGLLPSAILVAFPLQLDSNPEKGFDTRGTPYAGPRLAWAKLQPWMLQGSRVIADINNRTKRSWADDLISSFSSVACYDQPIPAMSYLSQFVITIPEYEQLYSNKFLTELCNLQKELAPNLHLFDQITPYRSIYHVANFFACLAPESRVNCSYLTEGDLSRIRLAVEQCIPHRKAILECRRYCQPHHQLPTVPSTNTCGHPCDAALNIPSNCTSQMMFDLFYRIFPKDLMATPFHLNAFLPFYTYSSYRLQGYDVDISMYTRLQEQLRKSADKSETYELKGILMDVKRDILLEAAISDSRFSLIAGVCVFLLIAVYSLSGSYSLAVLWQLGCSVCSSLAVYRLFNAEFPLLNLIVFVLLISIGSDGAFLLLNAFPKAEKLNVASFYDCLSHTAATMFLTQFSTVVPFFLNIFSSVIAFRSFGMFAGLTLIINYLLLISFLPAFLIFQHKYVNPWLARILPSSFWYCFPSLSGVSVGDSPRIIPVNSHTPASPRVSELSAFEQFCDFFRSLLYDVLPVVLIQGRFVWICSLSVALVFSIFICITQLRLPQYNPLQLFVASNLHEYYDNNAEKLFDFVESKIAETVCCNTGSAFYADSFLDYCMRLSTAQLSTQYNDTPIYHNTTFELIGYTALLPTLLNTHIDFPIYQILFNSLIKTYKVEMQVLNVNLVRPTTLHNFGLCYLESEVHLCYGWEIGVLEGVILVLVVGLSFDYTLHYGASVPDKGCAMHRIQTSVQKATVPVTMAAFSSILAGSIMLLAQTHAFFQVAVFLVVSTSMSFLFATFFFLPLLYIFLPSQNEYCKKCDKTQRSLLQLRDMQVKANTLART</sequence>
<feature type="transmembrane region" description="Helical" evidence="7">
    <location>
        <begin position="824"/>
        <end position="842"/>
    </location>
</feature>
<feature type="transmembrane region" description="Helical" evidence="7">
    <location>
        <begin position="1287"/>
        <end position="1315"/>
    </location>
</feature>
<evidence type="ECO:0000256" key="6">
    <source>
        <dbReference type="ARBA" id="ARBA00038046"/>
    </source>
</evidence>
<evidence type="ECO:0000313" key="9">
    <source>
        <dbReference type="Proteomes" id="UP000887574"/>
    </source>
</evidence>
<evidence type="ECO:0000256" key="4">
    <source>
        <dbReference type="ARBA" id="ARBA00023136"/>
    </source>
</evidence>
<evidence type="ECO:0000256" key="7">
    <source>
        <dbReference type="SAM" id="Phobius"/>
    </source>
</evidence>
<evidence type="ECO:0000256" key="2">
    <source>
        <dbReference type="ARBA" id="ARBA00022692"/>
    </source>
</evidence>
<dbReference type="GO" id="GO:0007224">
    <property type="term" value="P:smoothened signaling pathway"/>
    <property type="evidence" value="ECO:0007669"/>
    <property type="project" value="TreeGrafter"/>
</dbReference>
<dbReference type="InterPro" id="IPR006553">
    <property type="entry name" value="Leu-rich_rpt_Cys-con_subtyp"/>
</dbReference>
<keyword evidence="4 7" id="KW-0472">Membrane</keyword>
<organism evidence="9 10">
    <name type="scientific">Ditylenchus dipsaci</name>
    <dbReference type="NCBI Taxonomy" id="166011"/>
    <lineage>
        <taxon>Eukaryota</taxon>
        <taxon>Metazoa</taxon>
        <taxon>Ecdysozoa</taxon>
        <taxon>Nematoda</taxon>
        <taxon>Chromadorea</taxon>
        <taxon>Rhabditida</taxon>
        <taxon>Tylenchina</taxon>
        <taxon>Tylenchomorpha</taxon>
        <taxon>Sphaerularioidea</taxon>
        <taxon>Anguinidae</taxon>
        <taxon>Anguininae</taxon>
        <taxon>Ditylenchus</taxon>
    </lineage>
</organism>
<feature type="transmembrane region" description="Helical" evidence="7">
    <location>
        <begin position="874"/>
        <end position="897"/>
    </location>
</feature>
<comment type="subcellular location">
    <subcellularLocation>
        <location evidence="1">Membrane</location>
        <topology evidence="1">Multi-pass membrane protein</topology>
    </subcellularLocation>
</comment>
<dbReference type="WBParaSite" id="jg23828">
    <property type="protein sequence ID" value="jg23828"/>
    <property type="gene ID" value="jg23828"/>
</dbReference>
<dbReference type="InterPro" id="IPR053958">
    <property type="entry name" value="HMGCR/SNAP/NPC1-like_SSD"/>
</dbReference>
<dbReference type="InterPro" id="IPR052081">
    <property type="entry name" value="Dispatched_Hh_regulator"/>
</dbReference>
<dbReference type="InterPro" id="IPR032675">
    <property type="entry name" value="LRR_dom_sf"/>
</dbReference>
<dbReference type="PANTHER" id="PTHR45951:SF8">
    <property type="entry name" value="CHE-14 PROTEIN"/>
    <property type="match status" value="1"/>
</dbReference>
<feature type="transmembrane region" description="Helical" evidence="7">
    <location>
        <begin position="516"/>
        <end position="536"/>
    </location>
</feature>
<dbReference type="SUPFAM" id="SSF52047">
    <property type="entry name" value="RNI-like"/>
    <property type="match status" value="1"/>
</dbReference>
<dbReference type="InterPro" id="IPR000731">
    <property type="entry name" value="SSD"/>
</dbReference>
<dbReference type="Proteomes" id="UP000887574">
    <property type="component" value="Unplaced"/>
</dbReference>
<dbReference type="Gene3D" id="3.80.10.10">
    <property type="entry name" value="Ribonuclease Inhibitor"/>
    <property type="match status" value="1"/>
</dbReference>
<evidence type="ECO:0000256" key="1">
    <source>
        <dbReference type="ARBA" id="ARBA00004141"/>
    </source>
</evidence>
<feature type="transmembrane region" description="Helical" evidence="7">
    <location>
        <begin position="917"/>
        <end position="935"/>
    </location>
</feature>
<dbReference type="Pfam" id="PF12349">
    <property type="entry name" value="Sterol-sensing"/>
    <property type="match status" value="1"/>
</dbReference>
<dbReference type="SMART" id="SM00367">
    <property type="entry name" value="LRR_CC"/>
    <property type="match status" value="5"/>
</dbReference>